<dbReference type="InterPro" id="IPR003891">
    <property type="entry name" value="Initiation_fac_eIF4g_MI"/>
</dbReference>
<dbReference type="FunFam" id="1.25.40.180:FF:000024">
    <property type="entry name" value="Eukaryotic translation initiation factor 4G"/>
    <property type="match status" value="1"/>
</dbReference>
<feature type="compositionally biased region" description="Polar residues" evidence="7">
    <location>
        <begin position="21"/>
        <end position="30"/>
    </location>
</feature>
<feature type="compositionally biased region" description="Basic and acidic residues" evidence="7">
    <location>
        <begin position="910"/>
        <end position="923"/>
    </location>
</feature>
<dbReference type="GeneID" id="111016126"/>
<name>A0A6J1D1D3_MOMCH</name>
<keyword evidence="2" id="KW-0396">Initiation factor</keyword>
<keyword evidence="4" id="KW-0648">Protein biosynthesis</keyword>
<feature type="region of interest" description="Disordered" evidence="7">
    <location>
        <begin position="521"/>
        <end position="551"/>
    </location>
</feature>
<protein>
    <recommendedName>
        <fullName evidence="5">Eukaryotic translation initiation factor 4G</fullName>
    </recommendedName>
    <alternativeName>
        <fullName evidence="6">Protein synthesis initiation factor 4G</fullName>
    </alternativeName>
</protein>
<feature type="region of interest" description="Disordered" evidence="7">
    <location>
        <begin position="1084"/>
        <end position="1253"/>
    </location>
</feature>
<feature type="region of interest" description="Disordered" evidence="7">
    <location>
        <begin position="899"/>
        <end position="925"/>
    </location>
</feature>
<feature type="compositionally biased region" description="Polar residues" evidence="7">
    <location>
        <begin position="222"/>
        <end position="238"/>
    </location>
</feature>
<dbReference type="Pfam" id="PF02847">
    <property type="entry name" value="MA3"/>
    <property type="match status" value="1"/>
</dbReference>
<evidence type="ECO:0000259" key="8">
    <source>
        <dbReference type="PROSITE" id="PS51366"/>
    </source>
</evidence>
<evidence type="ECO:0000313" key="10">
    <source>
        <dbReference type="RefSeq" id="XP_022147111.1"/>
    </source>
</evidence>
<evidence type="ECO:0000256" key="3">
    <source>
        <dbReference type="ARBA" id="ARBA00022845"/>
    </source>
</evidence>
<reference evidence="10" key="1">
    <citation type="submission" date="2025-08" db="UniProtKB">
        <authorList>
            <consortium name="RefSeq"/>
        </authorList>
    </citation>
    <scope>IDENTIFICATION</scope>
    <source>
        <strain evidence="10">OHB3-1</strain>
    </source>
</reference>
<evidence type="ECO:0000256" key="1">
    <source>
        <dbReference type="ARBA" id="ARBA00005775"/>
    </source>
</evidence>
<feature type="compositionally biased region" description="Low complexity" evidence="7">
    <location>
        <begin position="1146"/>
        <end position="1160"/>
    </location>
</feature>
<dbReference type="RefSeq" id="XP_022147111.1">
    <property type="nucleotide sequence ID" value="XM_022291419.1"/>
</dbReference>
<dbReference type="GO" id="GO:0003743">
    <property type="term" value="F:translation initiation factor activity"/>
    <property type="evidence" value="ECO:0007669"/>
    <property type="project" value="UniProtKB-KW"/>
</dbReference>
<feature type="compositionally biased region" description="Basic and acidic residues" evidence="7">
    <location>
        <begin position="56"/>
        <end position="67"/>
    </location>
</feature>
<evidence type="ECO:0000256" key="6">
    <source>
        <dbReference type="ARBA" id="ARBA00075135"/>
    </source>
</evidence>
<dbReference type="KEGG" id="mcha:111016126"/>
<evidence type="ECO:0000256" key="2">
    <source>
        <dbReference type="ARBA" id="ARBA00022540"/>
    </source>
</evidence>
<dbReference type="PANTHER" id="PTHR23253">
    <property type="entry name" value="EUKARYOTIC TRANSLATION INITIATION FACTOR 4 GAMMA"/>
    <property type="match status" value="1"/>
</dbReference>
<dbReference type="FunFam" id="1.25.40.180:FF:000034">
    <property type="entry name" value="Eukaryotic translation initiation factor 4G"/>
    <property type="match status" value="1"/>
</dbReference>
<feature type="compositionally biased region" description="Polar residues" evidence="7">
    <location>
        <begin position="1087"/>
        <end position="1109"/>
    </location>
</feature>
<evidence type="ECO:0000256" key="4">
    <source>
        <dbReference type="ARBA" id="ARBA00022917"/>
    </source>
</evidence>
<feature type="region of interest" description="Disordered" evidence="7">
    <location>
        <begin position="331"/>
        <end position="367"/>
    </location>
</feature>
<feature type="region of interest" description="Disordered" evidence="7">
    <location>
        <begin position="209"/>
        <end position="259"/>
    </location>
</feature>
<sequence length="1443" mass="158180">MSFDQSRLDNNEDPQFKKSARSSSLNQQRISHGFHSKPSAAGRCPTPIVSNHSVKKSNETQHARESRAVFSSVNSAISTTPQGGQNGSHVQPQLNGSASNPIKLSESQSGILKKNATSQTTSKTSDALSESNGGIAQNNATSKPTSKTSHTKAPSTPFKVLDLGEQHIAFPLQFGSISPGFQIPRTCSAPPNMIEQKFNQTQSHLFKSVPSGSVLPVPKQPLQKNDSSVRGQPNSGKSNPDPETKREMQVSSGSPLNQIQKPSHVSFISHRASISLPDSNSMSSLVHQIANSPNVKEVQVHGVISASSATKHVAIQLPHQVGFHVSHDLASQDHTSRPYSEVSETVQASKSNAAKRGGTPTSNKVSGAECSVDISDPICCSKLESPLQIEQSMHELVGTKNVWRRKLPGSVDDIEQSKPPSFMKSTAINNGYSNSETLGKLDETVNFHAEVDSTQDNNVLSNSTTHGYKISLILAPSCGSNNNYNTEVGRADLLSAPVPTSELSDMKHEGNRIEHAGLQCDPKHKPVVDTNKMRNTSSRGKKKRKEILQKADAAGTTSDLYMAYKEPEQKKETVMSAESSNGGLNMKHESAASIKEEAVLTKQSKFEPDDWEDAVDISSGNYEGFEDKAKGKVALHHEDGSGDMAKKYSRDFLLNFAEQFMDLPDGFEITPSMKTLMSINGCSRSVNSNSYANLGKMDRPSGGSRLDHRAIGVDASGRNSNLESAYLADSGSRPTQGAIGGALKNTRAHIGSQGKIQRNGSSTDRWQRDTNFQMKGLISPPTPLQMMHRAEKKYEVGKVADEEETKQRQLKAILNKLTPQNFAKLFEQVKAVNIDSAKTLTGVISQIFDKALTEPTFCEMYANFCLHLAGDLPDFSDDNQKINFKRLLLNKCQEEFEREQEENDNVNKVGETKQSEEEQEAKRTKARRRMLGNIRLIGELYKKKMITEKIMHVCIKKLLGQYQNPDEEDIEALCKLMSTIGEMIDHSKAKQHMDAYFEMMTELSNNMKLSSRVRFMLKDAIDLRKNKWQQRRKIEGPKKIDEVHRDAVQERQAQTSRLGRGPGTNASLRRGTSMDFGFRASALLPSPNAQIGGSSSQDTRFEGKQQSSEARAFPTPLHQRPISDDAITLGPQGSLARGMSIRGPRSVSSSSLPDVSLPAAGNSQRITAHGSVSEHATSNSRGGITVRNNMSKGFAGSVSPDQASTQEPGTINGCTQSGNIDSSLGRSQSISPTKREQPALTRNGHSEVMSEERLREKSVAAIREYYSARDEKEVTLCIKELNSPGFYSSMISLWITDSFERETKERDLLAKLLVSLAKSKNATFTQLQLVKGIEYVLATLEDAVNDAPKAPEFMGRLLANLIWEDLIPLKEIGKLIYEGGEEPGSLVQVGVAADVLGNVLEAVQLEKGQIFVNQILKSSNLQLETFLPSYPIKLKSTKLEKFI</sequence>
<comment type="similarity">
    <text evidence="1">Belongs to the eukaryotic initiation factor 4G family.</text>
</comment>
<keyword evidence="3" id="KW-0810">Translation regulation</keyword>
<evidence type="ECO:0000256" key="7">
    <source>
        <dbReference type="SAM" id="MobiDB-lite"/>
    </source>
</evidence>
<dbReference type="Gene3D" id="1.25.40.180">
    <property type="match status" value="2"/>
</dbReference>
<gene>
    <name evidence="10" type="primary">LOC111016126</name>
</gene>
<dbReference type="GO" id="GO:0006417">
    <property type="term" value="P:regulation of translation"/>
    <property type="evidence" value="ECO:0007669"/>
    <property type="project" value="UniProtKB-KW"/>
</dbReference>
<dbReference type="GO" id="GO:0016281">
    <property type="term" value="C:eukaryotic translation initiation factor 4F complex"/>
    <property type="evidence" value="ECO:0007669"/>
    <property type="project" value="TreeGrafter"/>
</dbReference>
<dbReference type="OrthoDB" id="514777at2759"/>
<feature type="domain" description="MI" evidence="8">
    <location>
        <begin position="1253"/>
        <end position="1377"/>
    </location>
</feature>
<organism evidence="9 10">
    <name type="scientific">Momordica charantia</name>
    <name type="common">Bitter gourd</name>
    <name type="synonym">Balsam pear</name>
    <dbReference type="NCBI Taxonomy" id="3673"/>
    <lineage>
        <taxon>Eukaryota</taxon>
        <taxon>Viridiplantae</taxon>
        <taxon>Streptophyta</taxon>
        <taxon>Embryophyta</taxon>
        <taxon>Tracheophyta</taxon>
        <taxon>Spermatophyta</taxon>
        <taxon>Magnoliopsida</taxon>
        <taxon>eudicotyledons</taxon>
        <taxon>Gunneridae</taxon>
        <taxon>Pentapetalae</taxon>
        <taxon>rosids</taxon>
        <taxon>fabids</taxon>
        <taxon>Cucurbitales</taxon>
        <taxon>Cucurbitaceae</taxon>
        <taxon>Momordiceae</taxon>
        <taxon>Momordica</taxon>
    </lineage>
</organism>
<feature type="region of interest" description="Disordered" evidence="7">
    <location>
        <begin position="1049"/>
        <end position="1071"/>
    </location>
</feature>
<feature type="compositionally biased region" description="Basic and acidic residues" evidence="7">
    <location>
        <begin position="1"/>
        <end position="16"/>
    </location>
</feature>
<dbReference type="Pfam" id="PF02854">
    <property type="entry name" value="MIF4G"/>
    <property type="match status" value="1"/>
</dbReference>
<dbReference type="Proteomes" id="UP000504603">
    <property type="component" value="Unplaced"/>
</dbReference>
<feature type="region of interest" description="Disordered" evidence="7">
    <location>
        <begin position="1"/>
        <end position="157"/>
    </location>
</feature>
<dbReference type="SMART" id="SM00544">
    <property type="entry name" value="MA3"/>
    <property type="match status" value="1"/>
</dbReference>
<feature type="compositionally biased region" description="Low complexity" evidence="7">
    <location>
        <begin position="140"/>
        <end position="157"/>
    </location>
</feature>
<dbReference type="PROSITE" id="PS51366">
    <property type="entry name" value="MI"/>
    <property type="match status" value="1"/>
</dbReference>
<evidence type="ECO:0000256" key="5">
    <source>
        <dbReference type="ARBA" id="ARBA00067320"/>
    </source>
</evidence>
<feature type="compositionally biased region" description="Basic and acidic residues" evidence="7">
    <location>
        <begin position="1244"/>
        <end position="1253"/>
    </location>
</feature>
<dbReference type="SMART" id="SM00543">
    <property type="entry name" value="MIF4G"/>
    <property type="match status" value="1"/>
</dbReference>
<feature type="compositionally biased region" description="Polar residues" evidence="7">
    <location>
        <begin position="1199"/>
        <end position="1232"/>
    </location>
</feature>
<feature type="compositionally biased region" description="Polar residues" evidence="7">
    <location>
        <begin position="69"/>
        <end position="139"/>
    </location>
</feature>
<dbReference type="InterPro" id="IPR003890">
    <property type="entry name" value="MIF4G-like_typ-3"/>
</dbReference>
<feature type="compositionally biased region" description="Polar residues" evidence="7">
    <location>
        <begin position="249"/>
        <end position="259"/>
    </location>
</feature>
<dbReference type="InterPro" id="IPR016024">
    <property type="entry name" value="ARM-type_fold"/>
</dbReference>
<keyword evidence="9" id="KW-1185">Reference proteome</keyword>
<proteinExistence type="inferred from homology"/>
<feature type="compositionally biased region" description="Polar residues" evidence="7">
    <location>
        <begin position="1174"/>
        <end position="1191"/>
    </location>
</feature>
<dbReference type="PANTHER" id="PTHR23253:SF9">
    <property type="entry name" value="EUKARYOTIC TRANSLATION INITIATION FACTOR 4 GAMMA 2"/>
    <property type="match status" value="1"/>
</dbReference>
<dbReference type="GO" id="GO:0003729">
    <property type="term" value="F:mRNA binding"/>
    <property type="evidence" value="ECO:0007669"/>
    <property type="project" value="TreeGrafter"/>
</dbReference>
<evidence type="ECO:0000313" key="9">
    <source>
        <dbReference type="Proteomes" id="UP000504603"/>
    </source>
</evidence>
<dbReference type="SUPFAM" id="SSF48371">
    <property type="entry name" value="ARM repeat"/>
    <property type="match status" value="2"/>
</dbReference>
<feature type="compositionally biased region" description="Polar residues" evidence="7">
    <location>
        <begin position="342"/>
        <end position="352"/>
    </location>
</feature>
<accession>A0A6J1D1D3</accession>